<dbReference type="AlphaFoldDB" id="F0W7V2"/>
<protein>
    <submittedName>
        <fullName evidence="1">AlNc14C31G2902 protein</fullName>
    </submittedName>
</protein>
<reference evidence="1" key="2">
    <citation type="submission" date="2011-02" db="EMBL/GenBank/DDBJ databases">
        <authorList>
            <person name="MacLean D."/>
        </authorList>
    </citation>
    <scope>NUCLEOTIDE SEQUENCE</scope>
</reference>
<reference evidence="1" key="1">
    <citation type="journal article" date="2011" name="PLoS Biol.">
        <title>Gene gain and loss during evolution of obligate parasitism in the white rust pathogen of Arabidopsis thaliana.</title>
        <authorList>
            <person name="Kemen E."/>
            <person name="Gardiner A."/>
            <person name="Schultz-Larsen T."/>
            <person name="Kemen A.C."/>
            <person name="Balmuth A.L."/>
            <person name="Robert-Seilaniantz A."/>
            <person name="Bailey K."/>
            <person name="Holub E."/>
            <person name="Studholme D.J."/>
            <person name="Maclean D."/>
            <person name="Jones J.D."/>
        </authorList>
    </citation>
    <scope>NUCLEOTIDE SEQUENCE</scope>
</reference>
<evidence type="ECO:0000313" key="1">
    <source>
        <dbReference type="EMBL" id="CCA17204.1"/>
    </source>
</evidence>
<dbReference type="EMBL" id="FR824076">
    <property type="protein sequence ID" value="CCA17204.1"/>
    <property type="molecule type" value="Genomic_DNA"/>
</dbReference>
<accession>F0W7V2</accession>
<name>F0W7V2_9STRA</name>
<proteinExistence type="predicted"/>
<organism evidence="1">
    <name type="scientific">Albugo laibachii Nc14</name>
    <dbReference type="NCBI Taxonomy" id="890382"/>
    <lineage>
        <taxon>Eukaryota</taxon>
        <taxon>Sar</taxon>
        <taxon>Stramenopiles</taxon>
        <taxon>Oomycota</taxon>
        <taxon>Peronosporomycetes</taxon>
        <taxon>Albuginales</taxon>
        <taxon>Albuginaceae</taxon>
        <taxon>Albugo</taxon>
    </lineage>
</organism>
<sequence length="118" mass="13431">MEAEFIAASQAGRELLGLRQLFQELGIKIAEPMKLKMYNQAAINQMESEKRTASAKLVDIRFKFICHYAHAQVVQPIFVKSGEMIADLLTKALPAPRIAELHDMFNLKLMHRTVDEEC</sequence>
<dbReference type="HOGENOM" id="CLU_001650_6_3_1"/>
<gene>
    <name evidence="1" type="primary">AlNc14C31G2902</name>
    <name evidence="1" type="ORF">ALNC14_033470</name>
</gene>
<dbReference type="CDD" id="cd09272">
    <property type="entry name" value="RNase_HI_RT_Ty1"/>
    <property type="match status" value="1"/>
</dbReference>